<dbReference type="InterPro" id="IPR050498">
    <property type="entry name" value="Ycf3"/>
</dbReference>
<dbReference type="SUPFAM" id="SSF48452">
    <property type="entry name" value="TPR-like"/>
    <property type="match status" value="2"/>
</dbReference>
<dbReference type="SMART" id="SM00028">
    <property type="entry name" value="TPR"/>
    <property type="match status" value="5"/>
</dbReference>
<evidence type="ECO:0000256" key="2">
    <source>
        <dbReference type="ARBA" id="ARBA00022803"/>
    </source>
</evidence>
<sequence length="278" mass="32520">MDALEPQKGNLFLQIRRNSPKNGFIRYNAVIPTLVLFLLMMFPNRLITDGLRLNEEQELLSQCKEKFNFKQTDEAISLCSKAIILDPTDENAYNLRGWVKVYKNQFPEAVIDFSSAIKINSKNWNSFFKRSYAYYFLGEYEKSLSDINRSIQLNPNHFDSYFLRSMIYESRKNYSEALADINTCLRKDARSDEALIQRGRLYLKFNRPDDALKDFDRVISFINPKNAIAFYYRGLIRASYKQPQITEQACEDFRKAVELGNEGARNAILEYCSYNPDN</sequence>
<keyword evidence="2 3" id="KW-0802">TPR repeat</keyword>
<accession>V6HFK1</accession>
<dbReference type="GO" id="GO:0046813">
    <property type="term" value="P:receptor-mediated virion attachment to host cell"/>
    <property type="evidence" value="ECO:0007669"/>
    <property type="project" value="TreeGrafter"/>
</dbReference>
<evidence type="ECO:0000256" key="3">
    <source>
        <dbReference type="PROSITE-ProRule" id="PRU00339"/>
    </source>
</evidence>
<evidence type="ECO:0000313" key="5">
    <source>
        <dbReference type="EMBL" id="EQA38493.1"/>
    </source>
</evidence>
<dbReference type="InterPro" id="IPR011990">
    <property type="entry name" value="TPR-like_helical_dom_sf"/>
</dbReference>
<evidence type="ECO:0000256" key="1">
    <source>
        <dbReference type="ARBA" id="ARBA00022737"/>
    </source>
</evidence>
<organism evidence="5 6">
    <name type="scientific">Leptospira inadai serovar Lyme str. 10</name>
    <dbReference type="NCBI Taxonomy" id="1049790"/>
    <lineage>
        <taxon>Bacteria</taxon>
        <taxon>Pseudomonadati</taxon>
        <taxon>Spirochaetota</taxon>
        <taxon>Spirochaetia</taxon>
        <taxon>Leptospirales</taxon>
        <taxon>Leptospiraceae</taxon>
        <taxon>Leptospira</taxon>
    </lineage>
</organism>
<keyword evidence="4" id="KW-0472">Membrane</keyword>
<proteinExistence type="predicted"/>
<comment type="caution">
    <text evidence="5">The sequence shown here is derived from an EMBL/GenBank/DDBJ whole genome shotgun (WGS) entry which is preliminary data.</text>
</comment>
<evidence type="ECO:0000256" key="4">
    <source>
        <dbReference type="SAM" id="Phobius"/>
    </source>
</evidence>
<dbReference type="EMBL" id="AHMM02000006">
    <property type="protein sequence ID" value="EQA38493.1"/>
    <property type="molecule type" value="Genomic_DNA"/>
</dbReference>
<dbReference type="Proteomes" id="UP000018719">
    <property type="component" value="Unassembled WGS sequence"/>
</dbReference>
<dbReference type="PROSITE" id="PS50005">
    <property type="entry name" value="TPR"/>
    <property type="match status" value="1"/>
</dbReference>
<feature type="repeat" description="TPR" evidence="3">
    <location>
        <begin position="124"/>
        <end position="157"/>
    </location>
</feature>
<dbReference type="PANTHER" id="PTHR44858">
    <property type="entry name" value="TETRATRICOPEPTIDE REPEAT PROTEIN 6"/>
    <property type="match status" value="1"/>
</dbReference>
<keyword evidence="4" id="KW-1133">Transmembrane helix</keyword>
<evidence type="ECO:0000313" key="6">
    <source>
        <dbReference type="Proteomes" id="UP000018719"/>
    </source>
</evidence>
<dbReference type="GO" id="GO:0009279">
    <property type="term" value="C:cell outer membrane"/>
    <property type="evidence" value="ECO:0007669"/>
    <property type="project" value="TreeGrafter"/>
</dbReference>
<feature type="transmembrane region" description="Helical" evidence="4">
    <location>
        <begin position="24"/>
        <end position="42"/>
    </location>
</feature>
<keyword evidence="4" id="KW-0812">Transmembrane</keyword>
<dbReference type="PANTHER" id="PTHR44858:SF1">
    <property type="entry name" value="UDP-N-ACETYLGLUCOSAMINE--PEPTIDE N-ACETYLGLUCOSAMINYLTRANSFERASE SPINDLY-RELATED"/>
    <property type="match status" value="1"/>
</dbReference>
<name>V6HFK1_9LEPT</name>
<keyword evidence="1" id="KW-0677">Repeat</keyword>
<dbReference type="STRING" id="1049790.LEP1GSC047_2269"/>
<reference evidence="5 6" key="1">
    <citation type="submission" date="2013-05" db="EMBL/GenBank/DDBJ databases">
        <authorList>
            <person name="Harkins D.M."/>
            <person name="Durkin A.S."/>
            <person name="Brinkac L.M."/>
            <person name="Haft D.H."/>
            <person name="Selengut J.D."/>
            <person name="Sanka R."/>
            <person name="DePew J."/>
            <person name="Purushe J."/>
            <person name="Hartskeerl R.A."/>
            <person name="Ahmed A."/>
            <person name="van der Linden H."/>
            <person name="Goris M.G.A."/>
            <person name="Vinetz J.M."/>
            <person name="Sutton G.G."/>
            <person name="Nierman W.C."/>
            <person name="Fouts D.E."/>
        </authorList>
    </citation>
    <scope>NUCLEOTIDE SEQUENCE [LARGE SCALE GENOMIC DNA]</scope>
    <source>
        <strain evidence="5 6">10</strain>
    </source>
</reference>
<dbReference type="InterPro" id="IPR019734">
    <property type="entry name" value="TPR_rpt"/>
</dbReference>
<dbReference type="AlphaFoldDB" id="V6HFK1"/>
<dbReference type="Gene3D" id="1.25.40.10">
    <property type="entry name" value="Tetratricopeptide repeat domain"/>
    <property type="match status" value="2"/>
</dbReference>
<dbReference type="Pfam" id="PF13432">
    <property type="entry name" value="TPR_16"/>
    <property type="match status" value="2"/>
</dbReference>
<protein>
    <submittedName>
        <fullName evidence="5">Tetratricopeptide repeat protein</fullName>
    </submittedName>
</protein>
<gene>
    <name evidence="5" type="ORF">LEP1GSC047_2269</name>
</gene>